<gene>
    <name evidence="1" type="ORF">DPMN_085015</name>
</gene>
<dbReference type="EMBL" id="JAIWYP010000016">
    <property type="protein sequence ID" value="KAH3697513.1"/>
    <property type="molecule type" value="Genomic_DNA"/>
</dbReference>
<organism evidence="1 2">
    <name type="scientific">Dreissena polymorpha</name>
    <name type="common">Zebra mussel</name>
    <name type="synonym">Mytilus polymorpha</name>
    <dbReference type="NCBI Taxonomy" id="45954"/>
    <lineage>
        <taxon>Eukaryota</taxon>
        <taxon>Metazoa</taxon>
        <taxon>Spiralia</taxon>
        <taxon>Lophotrochozoa</taxon>
        <taxon>Mollusca</taxon>
        <taxon>Bivalvia</taxon>
        <taxon>Autobranchia</taxon>
        <taxon>Heteroconchia</taxon>
        <taxon>Euheterodonta</taxon>
        <taxon>Imparidentia</taxon>
        <taxon>Neoheterodontei</taxon>
        <taxon>Myida</taxon>
        <taxon>Dreissenoidea</taxon>
        <taxon>Dreissenidae</taxon>
        <taxon>Dreissena</taxon>
    </lineage>
</organism>
<evidence type="ECO:0008006" key="3">
    <source>
        <dbReference type="Google" id="ProtNLM"/>
    </source>
</evidence>
<dbReference type="Proteomes" id="UP000828390">
    <property type="component" value="Unassembled WGS sequence"/>
</dbReference>
<protein>
    <recommendedName>
        <fullName evidence="3">HTH CENPB-type domain-containing protein</fullName>
    </recommendedName>
</protein>
<comment type="caution">
    <text evidence="1">The sequence shown here is derived from an EMBL/GenBank/DDBJ whole genome shotgun (WGS) entry which is preliminary data.</text>
</comment>
<reference evidence="1" key="1">
    <citation type="journal article" date="2019" name="bioRxiv">
        <title>The Genome of the Zebra Mussel, Dreissena polymorpha: A Resource for Invasive Species Research.</title>
        <authorList>
            <person name="McCartney M.A."/>
            <person name="Auch B."/>
            <person name="Kono T."/>
            <person name="Mallez S."/>
            <person name="Zhang Y."/>
            <person name="Obille A."/>
            <person name="Becker A."/>
            <person name="Abrahante J.E."/>
            <person name="Garbe J."/>
            <person name="Badalamenti J.P."/>
            <person name="Herman A."/>
            <person name="Mangelson H."/>
            <person name="Liachko I."/>
            <person name="Sullivan S."/>
            <person name="Sone E.D."/>
            <person name="Koren S."/>
            <person name="Silverstein K.A.T."/>
            <person name="Beckman K.B."/>
            <person name="Gohl D.M."/>
        </authorList>
    </citation>
    <scope>NUCLEOTIDE SEQUENCE</scope>
    <source>
        <strain evidence="1">Duluth1</strain>
        <tissue evidence="1">Whole animal</tissue>
    </source>
</reference>
<reference evidence="1" key="2">
    <citation type="submission" date="2020-11" db="EMBL/GenBank/DDBJ databases">
        <authorList>
            <person name="McCartney M.A."/>
            <person name="Auch B."/>
            <person name="Kono T."/>
            <person name="Mallez S."/>
            <person name="Becker A."/>
            <person name="Gohl D.M."/>
            <person name="Silverstein K.A.T."/>
            <person name="Koren S."/>
            <person name="Bechman K.B."/>
            <person name="Herman A."/>
            <person name="Abrahante J.E."/>
            <person name="Garbe J."/>
        </authorList>
    </citation>
    <scope>NUCLEOTIDE SEQUENCE</scope>
    <source>
        <strain evidence="1">Duluth1</strain>
        <tissue evidence="1">Whole animal</tissue>
    </source>
</reference>
<keyword evidence="2" id="KW-1185">Reference proteome</keyword>
<accession>A0A9D3YBL8</accession>
<name>A0A9D3YBL8_DREPO</name>
<sequence>MDKLAGRTPEHRAKLGPSTVLTAAEENALVEYCSGRASIGYQVTRNELCLEVKTIIDCDGRTNPIPNNTTGRDWFNAFNSVHSELTERTPMKLGHQ</sequence>
<evidence type="ECO:0000313" key="1">
    <source>
        <dbReference type="EMBL" id="KAH3697513.1"/>
    </source>
</evidence>
<dbReference type="AlphaFoldDB" id="A0A9D3YBL8"/>
<evidence type="ECO:0000313" key="2">
    <source>
        <dbReference type="Proteomes" id="UP000828390"/>
    </source>
</evidence>
<proteinExistence type="predicted"/>